<evidence type="ECO:0000313" key="7">
    <source>
        <dbReference type="EMBL" id="GII50668.1"/>
    </source>
</evidence>
<dbReference type="SUPFAM" id="SSF52540">
    <property type="entry name" value="P-loop containing nucleoside triphosphate hydrolases"/>
    <property type="match status" value="1"/>
</dbReference>
<dbReference type="GO" id="GO:0006355">
    <property type="term" value="P:regulation of DNA-templated transcription"/>
    <property type="evidence" value="ECO:0007669"/>
    <property type="project" value="InterPro"/>
</dbReference>
<dbReference type="PRINTS" id="PR00038">
    <property type="entry name" value="HTHLUXR"/>
</dbReference>
<keyword evidence="1" id="KW-0547">Nucleotide-binding</keyword>
<dbReference type="PROSITE" id="PS50005">
    <property type="entry name" value="TPR"/>
    <property type="match status" value="1"/>
</dbReference>
<dbReference type="Gene3D" id="1.10.10.10">
    <property type="entry name" value="Winged helix-like DNA-binding domain superfamily/Winged helix DNA-binding domain"/>
    <property type="match status" value="1"/>
</dbReference>
<evidence type="ECO:0000313" key="8">
    <source>
        <dbReference type="Proteomes" id="UP000644610"/>
    </source>
</evidence>
<dbReference type="InterPro" id="IPR019734">
    <property type="entry name" value="TPR_rpt"/>
</dbReference>
<dbReference type="InterPro" id="IPR036388">
    <property type="entry name" value="WH-like_DNA-bd_sf"/>
</dbReference>
<evidence type="ECO:0000256" key="2">
    <source>
        <dbReference type="ARBA" id="ARBA00022840"/>
    </source>
</evidence>
<dbReference type="InterPro" id="IPR000792">
    <property type="entry name" value="Tscrpt_reg_LuxR_C"/>
</dbReference>
<accession>A0A8J3URC2</accession>
<organism evidence="7 8">
    <name type="scientific">Planotetraspora silvatica</name>
    <dbReference type="NCBI Taxonomy" id="234614"/>
    <lineage>
        <taxon>Bacteria</taxon>
        <taxon>Bacillati</taxon>
        <taxon>Actinomycetota</taxon>
        <taxon>Actinomycetes</taxon>
        <taxon>Streptosporangiales</taxon>
        <taxon>Streptosporangiaceae</taxon>
        <taxon>Planotetraspora</taxon>
    </lineage>
</organism>
<dbReference type="GO" id="GO:0005524">
    <property type="term" value="F:ATP binding"/>
    <property type="evidence" value="ECO:0007669"/>
    <property type="project" value="UniProtKB-KW"/>
</dbReference>
<dbReference type="InterPro" id="IPR016032">
    <property type="entry name" value="Sig_transdc_resp-reg_C-effctor"/>
</dbReference>
<gene>
    <name evidence="7" type="ORF">Psi02_70920</name>
</gene>
<dbReference type="SUPFAM" id="SSF46894">
    <property type="entry name" value="C-terminal effector domain of the bipartite response regulators"/>
    <property type="match status" value="1"/>
</dbReference>
<dbReference type="Proteomes" id="UP000644610">
    <property type="component" value="Unassembled WGS sequence"/>
</dbReference>
<dbReference type="PANTHER" id="PTHR16305">
    <property type="entry name" value="TESTICULAR SOLUBLE ADENYLYL CYCLASE"/>
    <property type="match status" value="1"/>
</dbReference>
<dbReference type="GO" id="GO:0005737">
    <property type="term" value="C:cytoplasm"/>
    <property type="evidence" value="ECO:0007669"/>
    <property type="project" value="TreeGrafter"/>
</dbReference>
<protein>
    <submittedName>
        <fullName evidence="7">LuxR family transcriptional regulator</fullName>
    </submittedName>
</protein>
<comment type="caution">
    <text evidence="7">The sequence shown here is derived from an EMBL/GenBank/DDBJ whole genome shotgun (WGS) entry which is preliminary data.</text>
</comment>
<dbReference type="Pfam" id="PF13191">
    <property type="entry name" value="AAA_16"/>
    <property type="match status" value="1"/>
</dbReference>
<dbReference type="AlphaFoldDB" id="A0A8J3URC2"/>
<dbReference type="Gene3D" id="3.40.50.300">
    <property type="entry name" value="P-loop containing nucleotide triphosphate hydrolases"/>
    <property type="match status" value="1"/>
</dbReference>
<dbReference type="InterPro" id="IPR011990">
    <property type="entry name" value="TPR-like_helical_dom_sf"/>
</dbReference>
<dbReference type="InterPro" id="IPR027417">
    <property type="entry name" value="P-loop_NTPase"/>
</dbReference>
<dbReference type="PROSITE" id="PS00622">
    <property type="entry name" value="HTH_LUXR_1"/>
    <property type="match status" value="1"/>
</dbReference>
<dbReference type="RefSeq" id="WP_203980152.1">
    <property type="nucleotide sequence ID" value="NZ_BAAAKY010000017.1"/>
</dbReference>
<keyword evidence="3" id="KW-0802">TPR repeat</keyword>
<dbReference type="Gene3D" id="1.25.40.10">
    <property type="entry name" value="Tetratricopeptide repeat domain"/>
    <property type="match status" value="1"/>
</dbReference>
<dbReference type="PANTHER" id="PTHR16305:SF35">
    <property type="entry name" value="TRANSCRIPTIONAL ACTIVATOR DOMAIN"/>
    <property type="match status" value="1"/>
</dbReference>
<dbReference type="InterPro" id="IPR041664">
    <property type="entry name" value="AAA_16"/>
</dbReference>
<evidence type="ECO:0000256" key="1">
    <source>
        <dbReference type="ARBA" id="ARBA00022741"/>
    </source>
</evidence>
<dbReference type="PROSITE" id="PS50043">
    <property type="entry name" value="HTH_LUXR_2"/>
    <property type="match status" value="1"/>
</dbReference>
<evidence type="ECO:0000256" key="3">
    <source>
        <dbReference type="PROSITE-ProRule" id="PRU00339"/>
    </source>
</evidence>
<dbReference type="GO" id="GO:0004016">
    <property type="term" value="F:adenylate cyclase activity"/>
    <property type="evidence" value="ECO:0007669"/>
    <property type="project" value="TreeGrafter"/>
</dbReference>
<feature type="domain" description="HTH luxR-type" evidence="6">
    <location>
        <begin position="847"/>
        <end position="912"/>
    </location>
</feature>
<name>A0A8J3URC2_9ACTN</name>
<feature type="coiled-coil region" evidence="4">
    <location>
        <begin position="799"/>
        <end position="826"/>
    </location>
</feature>
<sequence length="912" mass="99305">MREVEGGLVGRAPEIESIRALLADVTDHGATIVVCGEAGVGKTALADAAVDYARWRGIDVLRAYGVEAEKDVPWATLHQLVHALRDRVADLPAPQRNALQVAFGESEGPQPSLFLTGLATLTLLSERATAAGLLVVIEDLHWADHATRAAIGFLVRRISSEPIVMLITSRSDEAADQLDATLEQHRLTLDPLSDTASRQLLDGQDPPLSPAARDLVLREALGNPLALIELSVAVRRGDWPLPGPLPLTKRLENAFAHRLTPLTAAERAVILTAAVGANGRQPDLVAAASRLHGDEVGSTAVDGLVRAGLLKQTAGEFRFRHPLVRSAVIQTATPDERTRAHLAVAELLPPGTDRRLWHLAVAAERPDDELAQALEHSATRAHSAGDMTTAMEAFRRAAELSPELEDRAYRNYLGAEAALAAGQVTEGKQLADQVSRQTTDRALLARVAWLLELFPGGAMQRGDLHTAITIADELHTSGNSDQAINILTTMSLHLWGSMPEGPIWSTMIERAEAYGADPADPRLLCLKAFGTPEENSQHVRKIVNGIDPSLIDDSEHLRLLGLALTNVGELERVESFLQPAMNGLRRDGRLSILALTMQSSAFDLYRHGRFRQMLDLSDESQRLAEEANEPFVAMAAHFCMLTAQAVLGEDIDLSSIRDAFPAAAIALDHNPFLVIEALTQGIADASHGRHQAAFEQLKRATDPTSPIYHWGWSLKEAFPWFIDAAVRSGHRDDALGALQRLEALPGLTATPLHRGYLVLARALLADGDDADDAYASATAPTHNPLPFWRARAQLANGERLRRQRRIKEARHELRQARDEFDRMHSRPWADLARAELSATGESSPRRKPDPGATLTPQEERIATLVVEGLTNREIAQRLFLSPRTVGAHLYATYRKLQVSSRAELGPALGLPS</sequence>
<proteinExistence type="predicted"/>
<dbReference type="Pfam" id="PF00196">
    <property type="entry name" value="GerE"/>
    <property type="match status" value="1"/>
</dbReference>
<keyword evidence="2" id="KW-0067">ATP-binding</keyword>
<dbReference type="CDD" id="cd06170">
    <property type="entry name" value="LuxR_C_like"/>
    <property type="match status" value="1"/>
</dbReference>
<feature type="region of interest" description="Disordered" evidence="5">
    <location>
        <begin position="835"/>
        <end position="857"/>
    </location>
</feature>
<keyword evidence="4" id="KW-0175">Coiled coil</keyword>
<dbReference type="SMART" id="SM00421">
    <property type="entry name" value="HTH_LUXR"/>
    <property type="match status" value="1"/>
</dbReference>
<keyword evidence="8" id="KW-1185">Reference proteome</keyword>
<feature type="repeat" description="TPR" evidence="3">
    <location>
        <begin position="371"/>
        <end position="404"/>
    </location>
</feature>
<dbReference type="EMBL" id="BOOQ01000054">
    <property type="protein sequence ID" value="GII50668.1"/>
    <property type="molecule type" value="Genomic_DNA"/>
</dbReference>
<evidence type="ECO:0000259" key="6">
    <source>
        <dbReference type="PROSITE" id="PS50043"/>
    </source>
</evidence>
<evidence type="ECO:0000256" key="4">
    <source>
        <dbReference type="SAM" id="Coils"/>
    </source>
</evidence>
<evidence type="ECO:0000256" key="5">
    <source>
        <dbReference type="SAM" id="MobiDB-lite"/>
    </source>
</evidence>
<dbReference type="GO" id="GO:0003677">
    <property type="term" value="F:DNA binding"/>
    <property type="evidence" value="ECO:0007669"/>
    <property type="project" value="InterPro"/>
</dbReference>
<reference evidence="7" key="1">
    <citation type="submission" date="2021-01" db="EMBL/GenBank/DDBJ databases">
        <title>Whole genome shotgun sequence of Planotetraspora silvatica NBRC 100141.</title>
        <authorList>
            <person name="Komaki H."/>
            <person name="Tamura T."/>
        </authorList>
    </citation>
    <scope>NUCLEOTIDE SEQUENCE</scope>
    <source>
        <strain evidence="7">NBRC 100141</strain>
    </source>
</reference>